<reference evidence="1" key="1">
    <citation type="submission" date="2017-05" db="UniProtKB">
        <authorList>
            <consortium name="EnsemblMetazoa"/>
        </authorList>
    </citation>
    <scope>IDENTIFICATION</scope>
</reference>
<dbReference type="EnsemblMetazoa" id="Aqu2.1.27041_001">
    <property type="protein sequence ID" value="Aqu2.1.27041_001"/>
    <property type="gene ID" value="Aqu2.1.27041"/>
</dbReference>
<protein>
    <submittedName>
        <fullName evidence="1">Uncharacterized protein</fullName>
    </submittedName>
</protein>
<dbReference type="AlphaFoldDB" id="A0A1X7UHU5"/>
<proteinExistence type="predicted"/>
<accession>A0A1X7UHU5</accession>
<name>A0A1X7UHU5_AMPQE</name>
<evidence type="ECO:0000313" key="1">
    <source>
        <dbReference type="EnsemblMetazoa" id="Aqu2.1.27041_001"/>
    </source>
</evidence>
<sequence length="29" mass="3268">VVKRVKKKLGPKPNLVKKLHCLINSISIN</sequence>
<dbReference type="InParanoid" id="A0A1X7UHU5"/>
<organism evidence="1">
    <name type="scientific">Amphimedon queenslandica</name>
    <name type="common">Sponge</name>
    <dbReference type="NCBI Taxonomy" id="400682"/>
    <lineage>
        <taxon>Eukaryota</taxon>
        <taxon>Metazoa</taxon>
        <taxon>Porifera</taxon>
        <taxon>Demospongiae</taxon>
        <taxon>Heteroscleromorpha</taxon>
        <taxon>Haplosclerida</taxon>
        <taxon>Niphatidae</taxon>
        <taxon>Amphimedon</taxon>
    </lineage>
</organism>